<dbReference type="InterPro" id="IPR051692">
    <property type="entry name" value="OMP-like"/>
</dbReference>
<keyword evidence="4" id="KW-0998">Cell outer membrane</keyword>
<evidence type="ECO:0000256" key="4">
    <source>
        <dbReference type="ARBA" id="ARBA00023237"/>
    </source>
</evidence>
<evidence type="ECO:0000256" key="6">
    <source>
        <dbReference type="SAM" id="SignalP"/>
    </source>
</evidence>
<evidence type="ECO:0000259" key="7">
    <source>
        <dbReference type="Pfam" id="PF13505"/>
    </source>
</evidence>
<evidence type="ECO:0000256" key="2">
    <source>
        <dbReference type="ARBA" id="ARBA00022729"/>
    </source>
</evidence>
<protein>
    <submittedName>
        <fullName evidence="8">Outer membrane protein</fullName>
    </submittedName>
</protein>
<dbReference type="InterPro" id="IPR027385">
    <property type="entry name" value="Beta-barrel_OMP"/>
</dbReference>
<keyword evidence="2 6" id="KW-0732">Signal</keyword>
<feature type="domain" description="Outer membrane protein beta-barrel" evidence="7">
    <location>
        <begin position="14"/>
        <end position="246"/>
    </location>
</feature>
<reference evidence="8 9" key="1">
    <citation type="submission" date="2023-11" db="EMBL/GenBank/DDBJ databases">
        <authorList>
            <person name="Bao R."/>
        </authorList>
    </citation>
    <scope>NUCLEOTIDE SEQUENCE [LARGE SCALE GENOMIC DNA]</scope>
    <source>
        <strain evidence="8 9">PJ23</strain>
    </source>
</reference>
<feature type="chain" id="PRO_5045253855" evidence="6">
    <location>
        <begin position="23"/>
        <end position="246"/>
    </location>
</feature>
<accession>A0ABU4RM62</accession>
<feature type="signal peptide" evidence="6">
    <location>
        <begin position="1"/>
        <end position="22"/>
    </location>
</feature>
<dbReference type="InterPro" id="IPR011250">
    <property type="entry name" value="OMP/PagP_B-barrel"/>
</dbReference>
<dbReference type="Gene3D" id="2.40.160.20">
    <property type="match status" value="1"/>
</dbReference>
<dbReference type="PANTHER" id="PTHR34001:SF3">
    <property type="entry name" value="BLL7405 PROTEIN"/>
    <property type="match status" value="1"/>
</dbReference>
<proteinExistence type="inferred from homology"/>
<dbReference type="Proteomes" id="UP001274321">
    <property type="component" value="Unassembled WGS sequence"/>
</dbReference>
<name>A0ABU4RM62_9HYPH</name>
<dbReference type="PANTHER" id="PTHR34001">
    <property type="entry name" value="BLL7405 PROTEIN"/>
    <property type="match status" value="1"/>
</dbReference>
<comment type="subcellular location">
    <subcellularLocation>
        <location evidence="1">Cell outer membrane</location>
    </subcellularLocation>
</comment>
<comment type="caution">
    <text evidence="8">The sequence shown here is derived from an EMBL/GenBank/DDBJ whole genome shotgun (WGS) entry which is preliminary data.</text>
</comment>
<evidence type="ECO:0000313" key="9">
    <source>
        <dbReference type="Proteomes" id="UP001274321"/>
    </source>
</evidence>
<dbReference type="EMBL" id="JAXAFJ010000003">
    <property type="protein sequence ID" value="MDX6805912.1"/>
    <property type="molecule type" value="Genomic_DNA"/>
</dbReference>
<evidence type="ECO:0000256" key="5">
    <source>
        <dbReference type="ARBA" id="ARBA00038306"/>
    </source>
</evidence>
<keyword evidence="3" id="KW-0472">Membrane</keyword>
<evidence type="ECO:0000256" key="3">
    <source>
        <dbReference type="ARBA" id="ARBA00023136"/>
    </source>
</evidence>
<dbReference type="Pfam" id="PF13505">
    <property type="entry name" value="OMP_b-brl"/>
    <property type="match status" value="1"/>
</dbReference>
<evidence type="ECO:0000256" key="1">
    <source>
        <dbReference type="ARBA" id="ARBA00004442"/>
    </source>
</evidence>
<comment type="similarity">
    <text evidence="5">Belongs to the Omp25/RopB family.</text>
</comment>
<dbReference type="SUPFAM" id="SSF56925">
    <property type="entry name" value="OMPA-like"/>
    <property type="match status" value="1"/>
</dbReference>
<keyword evidence="9" id="KW-1185">Reference proteome</keyword>
<organism evidence="8 9">
    <name type="scientific">Terrihabitans rhizophilus</name>
    <dbReference type="NCBI Taxonomy" id="3092662"/>
    <lineage>
        <taxon>Bacteria</taxon>
        <taxon>Pseudomonadati</taxon>
        <taxon>Pseudomonadota</taxon>
        <taxon>Alphaproteobacteria</taxon>
        <taxon>Hyphomicrobiales</taxon>
        <taxon>Terrihabitans</taxon>
    </lineage>
</organism>
<evidence type="ECO:0000313" key="8">
    <source>
        <dbReference type="EMBL" id="MDX6805912.1"/>
    </source>
</evidence>
<sequence length="246" mass="25985">MHKRLLLTNVLLAIMSAGAAHAADMPYPVEAAPAMVAEEAFSWNGFYAGIHGGYASGESALTDFEDQGFAFDAPTYDIEGGLVGLTLGFNRQVNNFVFGIEAEGTWADIDGSGSLAGEIAPSCLLLDDDCTTEYKALGTVTGRAGVAFDRALLFVKGGAAFGLAEYTAGAEEAGISTDTFEDTRLGWTVGAGVEFAFASNVSAKIEYNYIRFEDEVEFSFDGGEFGAVGDAEDELHVVKAGINYHF</sequence>
<gene>
    <name evidence="8" type="ORF">SCD90_07535</name>
</gene>
<dbReference type="RefSeq" id="WP_319844033.1">
    <property type="nucleotide sequence ID" value="NZ_JAXAFJ010000003.1"/>
</dbReference>